<proteinExistence type="predicted"/>
<dbReference type="InterPro" id="IPR036145">
    <property type="entry name" value="MinC_C_sf"/>
</dbReference>
<dbReference type="InterPro" id="IPR046865">
    <property type="entry name" value="FapA_b_solenoid"/>
</dbReference>
<dbReference type="STRING" id="337097.BHF71_07725"/>
<reference evidence="2 3" key="1">
    <citation type="submission" date="2016-09" db="EMBL/GenBank/DDBJ databases">
        <title>Draft genome sequence for the type strain of Vulcanibacillus modesticaldus BR, a strictly anaerobic, moderately thermophilic, and nitrate-reducing bacterium from deep sea-hydrothermal vents of the Mid-Atlantic Ridge.</title>
        <authorList>
            <person name="Abin C.A."/>
            <person name="Hollibaugh J.T."/>
        </authorList>
    </citation>
    <scope>NUCLEOTIDE SEQUENCE [LARGE SCALE GENOMIC DNA]</scope>
    <source>
        <strain evidence="2 3">BR</strain>
    </source>
</reference>
<dbReference type="InterPro" id="IPR005646">
    <property type="entry name" value="FapA"/>
</dbReference>
<dbReference type="PANTHER" id="PTHR38032">
    <property type="entry name" value="POLYMERASE-RELATED"/>
    <property type="match status" value="1"/>
</dbReference>
<dbReference type="PANTHER" id="PTHR38032:SF1">
    <property type="entry name" value="RNA-BINDING PROTEIN KHPB N-TERMINAL DOMAIN-CONTAINING PROTEIN"/>
    <property type="match status" value="1"/>
</dbReference>
<evidence type="ECO:0000313" key="2">
    <source>
        <dbReference type="EMBL" id="OEF99707.1"/>
    </source>
</evidence>
<dbReference type="GO" id="GO:0000902">
    <property type="term" value="P:cell morphogenesis"/>
    <property type="evidence" value="ECO:0007669"/>
    <property type="project" value="InterPro"/>
</dbReference>
<dbReference type="InterPro" id="IPR046866">
    <property type="entry name" value="FapA_N"/>
</dbReference>
<dbReference type="EMBL" id="MIJF01000015">
    <property type="protein sequence ID" value="OEF99707.1"/>
    <property type="molecule type" value="Genomic_DNA"/>
</dbReference>
<keyword evidence="3" id="KW-1185">Reference proteome</keyword>
<accession>A0A1D2YVM1</accession>
<evidence type="ECO:0000313" key="3">
    <source>
        <dbReference type="Proteomes" id="UP000243739"/>
    </source>
</evidence>
<feature type="domain" description="Flagellar Assembly Protein A N-terminal region" evidence="1">
    <location>
        <begin position="15"/>
        <end position="187"/>
    </location>
</feature>
<dbReference type="OrthoDB" id="9816426at2"/>
<dbReference type="AlphaFoldDB" id="A0A1D2YVM1"/>
<comment type="caution">
    <text evidence="2">The sequence shown here is derived from an EMBL/GenBank/DDBJ whole genome shotgun (WGS) entry which is preliminary data.</text>
</comment>
<dbReference type="Pfam" id="PF03961">
    <property type="entry name" value="FapA"/>
    <property type="match status" value="1"/>
</dbReference>
<gene>
    <name evidence="2" type="ORF">BHF71_07725</name>
</gene>
<organism evidence="2 3">
    <name type="scientific">Vulcanibacillus modesticaldus</name>
    <dbReference type="NCBI Taxonomy" id="337097"/>
    <lineage>
        <taxon>Bacteria</taxon>
        <taxon>Bacillati</taxon>
        <taxon>Bacillota</taxon>
        <taxon>Bacilli</taxon>
        <taxon>Bacillales</taxon>
        <taxon>Bacillaceae</taxon>
        <taxon>Vulcanibacillus</taxon>
    </lineage>
</organism>
<dbReference type="Pfam" id="PF20250">
    <property type="entry name" value="FapA_N"/>
    <property type="match status" value="1"/>
</dbReference>
<sequence>MVKSLGIEELSKMVLVSITDSGLAATLKFNTMEFDDEWISYESMKSFLEEQNVVFGVDEKLLAEICSNPKNYLKKEIVIARGTAPVNGQDGYIVWEVNKDQTKKPKVLGDGSVDFYSINGVTNLKKGQLIARRIAATEGVPGKSVTGKEIPAKNGKNVYCKLGKNVVINDTKDRVYSAIDGQLVITEKEKINVFPIYEINGDVDLSIGNIDFVGSVVIRGNVLDGFKIRADGDIKVYGNVEGAELIAGGDIYVKQGVLGHKKSYIKTHKNFQASFILDGDVHAGEDVIVSTSIMHSNVSAGKRIICKGSKGIIVGGKVQAGDSVTADVVGNELATSTIVEVGIDPELRKELNEILSEKKELGNSLDKVTKGMRLLEQMEKMGKTLPPDRKMLKIKLIDQKLVIERRVKEIASREKEIQEQIDKFDHAYIEILNTVYPGTKLILGNVAKFIIKNHQRVKFVLEDGVISTKILR</sequence>
<dbReference type="Proteomes" id="UP000243739">
    <property type="component" value="Unassembled WGS sequence"/>
</dbReference>
<protein>
    <recommendedName>
        <fullName evidence="1">Flagellar Assembly Protein A N-terminal region domain-containing protein</fullName>
    </recommendedName>
</protein>
<dbReference type="RefSeq" id="WP_069656428.1">
    <property type="nucleotide sequence ID" value="NZ_MIJF01000015.1"/>
</dbReference>
<name>A0A1D2YVM1_9BACI</name>
<evidence type="ECO:0000259" key="1">
    <source>
        <dbReference type="Pfam" id="PF20250"/>
    </source>
</evidence>
<dbReference type="SUPFAM" id="SSF63848">
    <property type="entry name" value="Cell-division inhibitor MinC, C-terminal domain"/>
    <property type="match status" value="1"/>
</dbReference>